<evidence type="ECO:0000313" key="2">
    <source>
        <dbReference type="Proteomes" id="UP001280121"/>
    </source>
</evidence>
<name>A0AAD9TP61_9ROSI</name>
<comment type="caution">
    <text evidence="1">The sequence shown here is derived from an EMBL/GenBank/DDBJ whole genome shotgun (WGS) entry which is preliminary data.</text>
</comment>
<accession>A0AAD9TP61</accession>
<protein>
    <submittedName>
        <fullName evidence="1">Uncharacterized protein</fullName>
    </submittedName>
</protein>
<dbReference type="Proteomes" id="UP001280121">
    <property type="component" value="Unassembled WGS sequence"/>
</dbReference>
<dbReference type="AlphaFoldDB" id="A0AAD9TP61"/>
<keyword evidence="2" id="KW-1185">Reference proteome</keyword>
<gene>
    <name evidence="1" type="ORF">Ddye_026955</name>
</gene>
<evidence type="ECO:0000313" key="1">
    <source>
        <dbReference type="EMBL" id="KAK2639160.1"/>
    </source>
</evidence>
<sequence>MCIMLWDIWLNRNALIHWQKVREQGDSGLGGQLSGGISEYSELSQMSPKDVQGSQAAVWLHLSVGGFSDKFRCSSKGWPGIYWNWCSNLGFHGEGVGDYFEIGEGIFFLQK</sequence>
<proteinExistence type="predicted"/>
<dbReference type="EMBL" id="JANJYI010000008">
    <property type="protein sequence ID" value="KAK2639160.1"/>
    <property type="molecule type" value="Genomic_DNA"/>
</dbReference>
<reference evidence="1" key="1">
    <citation type="journal article" date="2023" name="Plant J.">
        <title>Genome sequences and population genomics provide insights into the demographic history, inbreeding, and mutation load of two 'living fossil' tree species of Dipteronia.</title>
        <authorList>
            <person name="Feng Y."/>
            <person name="Comes H.P."/>
            <person name="Chen J."/>
            <person name="Zhu S."/>
            <person name="Lu R."/>
            <person name="Zhang X."/>
            <person name="Li P."/>
            <person name="Qiu J."/>
            <person name="Olsen K.M."/>
            <person name="Qiu Y."/>
        </authorList>
    </citation>
    <scope>NUCLEOTIDE SEQUENCE</scope>
    <source>
        <strain evidence="1">KIB01</strain>
    </source>
</reference>
<organism evidence="1 2">
    <name type="scientific">Dipteronia dyeriana</name>
    <dbReference type="NCBI Taxonomy" id="168575"/>
    <lineage>
        <taxon>Eukaryota</taxon>
        <taxon>Viridiplantae</taxon>
        <taxon>Streptophyta</taxon>
        <taxon>Embryophyta</taxon>
        <taxon>Tracheophyta</taxon>
        <taxon>Spermatophyta</taxon>
        <taxon>Magnoliopsida</taxon>
        <taxon>eudicotyledons</taxon>
        <taxon>Gunneridae</taxon>
        <taxon>Pentapetalae</taxon>
        <taxon>rosids</taxon>
        <taxon>malvids</taxon>
        <taxon>Sapindales</taxon>
        <taxon>Sapindaceae</taxon>
        <taxon>Hippocastanoideae</taxon>
        <taxon>Acereae</taxon>
        <taxon>Dipteronia</taxon>
    </lineage>
</organism>